<protein>
    <submittedName>
        <fullName evidence="5">CLUMA_CG015874, isoform A</fullName>
    </submittedName>
</protein>
<reference evidence="5 6" key="1">
    <citation type="submission" date="2015-04" db="EMBL/GenBank/DDBJ databases">
        <authorList>
            <person name="Syromyatnikov M.Y."/>
            <person name="Popov V.N."/>
        </authorList>
    </citation>
    <scope>NUCLEOTIDE SEQUENCE [LARGE SCALE GENOMIC DNA]</scope>
</reference>
<proteinExistence type="predicted"/>
<dbReference type="InterPro" id="IPR029277">
    <property type="entry name" value="SVWC_dom"/>
</dbReference>
<keyword evidence="2" id="KW-0964">Secreted</keyword>
<dbReference type="AlphaFoldDB" id="A0A1J1ITQ7"/>
<dbReference type="OrthoDB" id="7787637at2759"/>
<feature type="domain" description="Single" evidence="4">
    <location>
        <begin position="41"/>
        <end position="101"/>
    </location>
</feature>
<comment type="subcellular location">
    <subcellularLocation>
        <location evidence="1">Secreted</location>
    </subcellularLocation>
</comment>
<keyword evidence="3" id="KW-0732">Signal</keyword>
<evidence type="ECO:0000256" key="2">
    <source>
        <dbReference type="ARBA" id="ARBA00022525"/>
    </source>
</evidence>
<dbReference type="Pfam" id="PF15430">
    <property type="entry name" value="SVWC"/>
    <property type="match status" value="1"/>
</dbReference>
<accession>A0A1J1ITQ7</accession>
<organism evidence="5 6">
    <name type="scientific">Clunio marinus</name>
    <dbReference type="NCBI Taxonomy" id="568069"/>
    <lineage>
        <taxon>Eukaryota</taxon>
        <taxon>Metazoa</taxon>
        <taxon>Ecdysozoa</taxon>
        <taxon>Arthropoda</taxon>
        <taxon>Hexapoda</taxon>
        <taxon>Insecta</taxon>
        <taxon>Pterygota</taxon>
        <taxon>Neoptera</taxon>
        <taxon>Endopterygota</taxon>
        <taxon>Diptera</taxon>
        <taxon>Nematocera</taxon>
        <taxon>Chironomoidea</taxon>
        <taxon>Chironomidae</taxon>
        <taxon>Clunio</taxon>
    </lineage>
</organism>
<evidence type="ECO:0000259" key="4">
    <source>
        <dbReference type="SMART" id="SM01318"/>
    </source>
</evidence>
<gene>
    <name evidence="5" type="ORF">CLUMA_CG015874</name>
</gene>
<name>A0A1J1ITQ7_9DIPT</name>
<dbReference type="EMBL" id="CVRI01000058">
    <property type="protein sequence ID" value="CRL02964.1"/>
    <property type="molecule type" value="Genomic_DNA"/>
</dbReference>
<evidence type="ECO:0000313" key="5">
    <source>
        <dbReference type="EMBL" id="CRL02964.1"/>
    </source>
</evidence>
<evidence type="ECO:0000256" key="3">
    <source>
        <dbReference type="SAM" id="SignalP"/>
    </source>
</evidence>
<keyword evidence="6" id="KW-1185">Reference proteome</keyword>
<evidence type="ECO:0000256" key="1">
    <source>
        <dbReference type="ARBA" id="ARBA00004613"/>
    </source>
</evidence>
<dbReference type="SMART" id="SM01318">
    <property type="entry name" value="SVWC"/>
    <property type="match status" value="1"/>
</dbReference>
<sequence length="118" mass="13104">MKLIIFIFVLVSVYNVVNGGVAHSLPDKQTDCSSGTCVDYCDHNGQRILAGEEITEMCTLVRCNEDYSKDYRSCGVGATESCKKLSPDFSLPYPDCCNRVCKPKNVIKIIRDQDSNIV</sequence>
<dbReference type="Proteomes" id="UP000183832">
    <property type="component" value="Unassembled WGS sequence"/>
</dbReference>
<feature type="signal peptide" evidence="3">
    <location>
        <begin position="1"/>
        <end position="19"/>
    </location>
</feature>
<dbReference type="GO" id="GO:0005576">
    <property type="term" value="C:extracellular region"/>
    <property type="evidence" value="ECO:0007669"/>
    <property type="project" value="UniProtKB-SubCell"/>
</dbReference>
<evidence type="ECO:0000313" key="6">
    <source>
        <dbReference type="Proteomes" id="UP000183832"/>
    </source>
</evidence>
<feature type="chain" id="PRO_5009619184" evidence="3">
    <location>
        <begin position="20"/>
        <end position="118"/>
    </location>
</feature>